<proteinExistence type="inferred from homology"/>
<reference evidence="3 4" key="1">
    <citation type="submission" date="2018-11" db="EMBL/GenBank/DDBJ databases">
        <title>Sequencing the genomes of 1000 actinobacteria strains.</title>
        <authorList>
            <person name="Klenk H.-P."/>
        </authorList>
    </citation>
    <scope>NUCLEOTIDE SEQUENCE [LARGE SCALE GENOMIC DNA]</scope>
    <source>
        <strain evidence="3 4">DSM 11294</strain>
    </source>
</reference>
<dbReference type="Proteomes" id="UP000280668">
    <property type="component" value="Unassembled WGS sequence"/>
</dbReference>
<dbReference type="PROSITE" id="PS50263">
    <property type="entry name" value="CN_HYDROLASE"/>
    <property type="match status" value="1"/>
</dbReference>
<protein>
    <submittedName>
        <fullName evidence="3">5-aminopentanamidase</fullName>
    </submittedName>
</protein>
<accession>A0A3N2BDP9</accession>
<name>A0A3N2BDP9_9MICO</name>
<evidence type="ECO:0000259" key="2">
    <source>
        <dbReference type="PROSITE" id="PS50263"/>
    </source>
</evidence>
<dbReference type="InterPro" id="IPR036526">
    <property type="entry name" value="C-N_Hydrolase_sf"/>
</dbReference>
<sequence length="267" mass="27916">MAETVRLAVAQTPPIPGDVAVNLERIDALAARAAQSEADLLVLPEMVLTGYAIGAEQARALAESADGPSARRIAGIARSHGVAIAYGYPRLAPGGAVHNAAALINDEGAQVLNYAKTHLFGDVDAGQFAAGEALPTTAQWRGWSVGLAVCYDVEFPEVGRWLADAGADLVLVPTANMSGFDEVSRLLVPARALENGMFVAYANFCGSDARFDYGGLSVVAGPDGKLLAEAGRGEELLFATLDPAALSAARERYTYLADRRQNLHPGP</sequence>
<dbReference type="PANTHER" id="PTHR23088:SF27">
    <property type="entry name" value="DEAMINATED GLUTATHIONE AMIDASE"/>
    <property type="match status" value="1"/>
</dbReference>
<dbReference type="InterPro" id="IPR044083">
    <property type="entry name" value="RamA-like"/>
</dbReference>
<dbReference type="InterPro" id="IPR003010">
    <property type="entry name" value="C-N_Hydrolase"/>
</dbReference>
<dbReference type="AlphaFoldDB" id="A0A3N2BDP9"/>
<dbReference type="PANTHER" id="PTHR23088">
    <property type="entry name" value="NITRILASE-RELATED"/>
    <property type="match status" value="1"/>
</dbReference>
<keyword evidence="4" id="KW-1185">Reference proteome</keyword>
<dbReference type="CDD" id="cd07576">
    <property type="entry name" value="R-amidase_like"/>
    <property type="match status" value="1"/>
</dbReference>
<dbReference type="RefSeq" id="WP_211336094.1">
    <property type="nucleotide sequence ID" value="NZ_RKHK01000001.1"/>
</dbReference>
<dbReference type="InterPro" id="IPR001110">
    <property type="entry name" value="UPF0012_CS"/>
</dbReference>
<dbReference type="GO" id="GO:0016787">
    <property type="term" value="F:hydrolase activity"/>
    <property type="evidence" value="ECO:0007669"/>
    <property type="project" value="InterPro"/>
</dbReference>
<dbReference type="SUPFAM" id="SSF56317">
    <property type="entry name" value="Carbon-nitrogen hydrolase"/>
    <property type="match status" value="1"/>
</dbReference>
<feature type="domain" description="CN hydrolase" evidence="2">
    <location>
        <begin position="5"/>
        <end position="243"/>
    </location>
</feature>
<dbReference type="Gene3D" id="3.60.110.10">
    <property type="entry name" value="Carbon-nitrogen hydrolase"/>
    <property type="match status" value="1"/>
</dbReference>
<dbReference type="Pfam" id="PF00795">
    <property type="entry name" value="CN_hydrolase"/>
    <property type="match status" value="1"/>
</dbReference>
<evidence type="ECO:0000256" key="1">
    <source>
        <dbReference type="ARBA" id="ARBA00010613"/>
    </source>
</evidence>
<dbReference type="EMBL" id="RKHK01000001">
    <property type="protein sequence ID" value="ROR73383.1"/>
    <property type="molecule type" value="Genomic_DNA"/>
</dbReference>
<organism evidence="3 4">
    <name type="scientific">Bogoriella caseilytica</name>
    <dbReference type="NCBI Taxonomy" id="56055"/>
    <lineage>
        <taxon>Bacteria</taxon>
        <taxon>Bacillati</taxon>
        <taxon>Actinomycetota</taxon>
        <taxon>Actinomycetes</taxon>
        <taxon>Micrococcales</taxon>
        <taxon>Bogoriellaceae</taxon>
        <taxon>Bogoriella</taxon>
    </lineage>
</organism>
<comment type="similarity">
    <text evidence="1">Belongs to the carbon-nitrogen hydrolase superfamily. NIT1/NIT2 family.</text>
</comment>
<comment type="caution">
    <text evidence="3">The sequence shown here is derived from an EMBL/GenBank/DDBJ whole genome shotgun (WGS) entry which is preliminary data.</text>
</comment>
<evidence type="ECO:0000313" key="3">
    <source>
        <dbReference type="EMBL" id="ROR73383.1"/>
    </source>
</evidence>
<dbReference type="PROSITE" id="PS01227">
    <property type="entry name" value="UPF0012"/>
    <property type="match status" value="1"/>
</dbReference>
<evidence type="ECO:0000313" key="4">
    <source>
        <dbReference type="Proteomes" id="UP000280668"/>
    </source>
</evidence>
<gene>
    <name evidence="3" type="ORF">EDD31_1760</name>
</gene>